<gene>
    <name evidence="3" type="ORF">EJ02DRAFT_460204</name>
</gene>
<evidence type="ECO:0000313" key="4">
    <source>
        <dbReference type="Proteomes" id="UP000800038"/>
    </source>
</evidence>
<sequence length="158" mass="17334">MAVAPAAPMPAFYRVVFLWIEPVSILTGAVYAHFLQSTYLELTHAASAPGASVPVATSIVMTQLANLYLGLAILEASVLRATTDSNVWRPFIVALLIADFGHLYSVLPVGKDIYWAYWRWNAIDWGGVAFVYFLAVTRICMLLGVGFNRPQGPRLKSS</sequence>
<feature type="transmembrane region" description="Helical" evidence="1">
    <location>
        <begin position="125"/>
        <end position="147"/>
    </location>
</feature>
<evidence type="ECO:0000313" key="3">
    <source>
        <dbReference type="EMBL" id="KAF1935638.1"/>
    </source>
</evidence>
<dbReference type="OrthoDB" id="5313995at2759"/>
<keyword evidence="1" id="KW-1133">Transmembrane helix</keyword>
<organism evidence="3 4">
    <name type="scientific">Clathrospora elynae</name>
    <dbReference type="NCBI Taxonomy" id="706981"/>
    <lineage>
        <taxon>Eukaryota</taxon>
        <taxon>Fungi</taxon>
        <taxon>Dikarya</taxon>
        <taxon>Ascomycota</taxon>
        <taxon>Pezizomycotina</taxon>
        <taxon>Dothideomycetes</taxon>
        <taxon>Pleosporomycetidae</taxon>
        <taxon>Pleosporales</taxon>
        <taxon>Diademaceae</taxon>
        <taxon>Clathrospora</taxon>
    </lineage>
</organism>
<dbReference type="PANTHER" id="PTHR37019">
    <property type="entry name" value="CHROMOSOME 1, WHOLE GENOME SHOTGUN SEQUENCE"/>
    <property type="match status" value="1"/>
</dbReference>
<keyword evidence="4" id="KW-1185">Reference proteome</keyword>
<reference evidence="3" key="1">
    <citation type="journal article" date="2020" name="Stud. Mycol.">
        <title>101 Dothideomycetes genomes: a test case for predicting lifestyles and emergence of pathogens.</title>
        <authorList>
            <person name="Haridas S."/>
            <person name="Albert R."/>
            <person name="Binder M."/>
            <person name="Bloem J."/>
            <person name="Labutti K."/>
            <person name="Salamov A."/>
            <person name="Andreopoulos B."/>
            <person name="Baker S."/>
            <person name="Barry K."/>
            <person name="Bills G."/>
            <person name="Bluhm B."/>
            <person name="Cannon C."/>
            <person name="Castanera R."/>
            <person name="Culley D."/>
            <person name="Daum C."/>
            <person name="Ezra D."/>
            <person name="Gonzalez J."/>
            <person name="Henrissat B."/>
            <person name="Kuo A."/>
            <person name="Liang C."/>
            <person name="Lipzen A."/>
            <person name="Lutzoni F."/>
            <person name="Magnuson J."/>
            <person name="Mondo S."/>
            <person name="Nolan M."/>
            <person name="Ohm R."/>
            <person name="Pangilinan J."/>
            <person name="Park H.-J."/>
            <person name="Ramirez L."/>
            <person name="Alfaro M."/>
            <person name="Sun H."/>
            <person name="Tritt A."/>
            <person name="Yoshinaga Y."/>
            <person name="Zwiers L.-H."/>
            <person name="Turgeon B."/>
            <person name="Goodwin S."/>
            <person name="Spatafora J."/>
            <person name="Crous P."/>
            <person name="Grigoriev I."/>
        </authorList>
    </citation>
    <scope>NUCLEOTIDE SEQUENCE</scope>
    <source>
        <strain evidence="3">CBS 161.51</strain>
    </source>
</reference>
<accession>A0A6A5S875</accession>
<keyword evidence="1" id="KW-0472">Membrane</keyword>
<feature type="transmembrane region" description="Helical" evidence="1">
    <location>
        <begin position="86"/>
        <end position="105"/>
    </location>
</feature>
<evidence type="ECO:0000256" key="1">
    <source>
        <dbReference type="SAM" id="Phobius"/>
    </source>
</evidence>
<evidence type="ECO:0000259" key="2">
    <source>
        <dbReference type="Pfam" id="PF24803"/>
    </source>
</evidence>
<feature type="domain" description="DUF7704" evidence="2">
    <location>
        <begin position="8"/>
        <end position="145"/>
    </location>
</feature>
<dbReference type="InterPro" id="IPR056121">
    <property type="entry name" value="DUF7704"/>
</dbReference>
<dbReference type="EMBL" id="ML976248">
    <property type="protein sequence ID" value="KAF1935638.1"/>
    <property type="molecule type" value="Genomic_DNA"/>
</dbReference>
<feature type="transmembrane region" description="Helical" evidence="1">
    <location>
        <begin position="12"/>
        <end position="35"/>
    </location>
</feature>
<dbReference type="Pfam" id="PF24803">
    <property type="entry name" value="DUF7704"/>
    <property type="match status" value="1"/>
</dbReference>
<proteinExistence type="predicted"/>
<dbReference type="PANTHER" id="PTHR37019:SF1">
    <property type="entry name" value="EXPERA DOMAIN-CONTAINING PROTEIN"/>
    <property type="match status" value="1"/>
</dbReference>
<feature type="transmembrane region" description="Helical" evidence="1">
    <location>
        <begin position="55"/>
        <end position="74"/>
    </location>
</feature>
<dbReference type="AlphaFoldDB" id="A0A6A5S875"/>
<keyword evidence="1" id="KW-0812">Transmembrane</keyword>
<name>A0A6A5S875_9PLEO</name>
<dbReference type="Proteomes" id="UP000800038">
    <property type="component" value="Unassembled WGS sequence"/>
</dbReference>
<protein>
    <recommendedName>
        <fullName evidence="2">DUF7704 domain-containing protein</fullName>
    </recommendedName>
</protein>